<dbReference type="FunFam" id="3.40.50.12780:FF:000003">
    <property type="entry name" value="Long-chain-fatty-acid--CoA ligase FadD"/>
    <property type="match status" value="1"/>
</dbReference>
<dbReference type="InterPro" id="IPR042099">
    <property type="entry name" value="ANL_N_sf"/>
</dbReference>
<feature type="domain" description="AMP-dependent synthetase/ligase" evidence="12">
    <location>
        <begin position="41"/>
        <end position="415"/>
    </location>
</feature>
<sequence>MTSEAAVPTAGYGEDGVYRSLRPAVPIPSDPGLSLNDLIFRRADACPAALALVDAATGRALTFAGLRSAALTAAAALSTRAGVRPGDVVLLLAPNCVLYPVCFLAVTALGAVATTANPHYTTREIATQVADARAKLIITFADLLPKVAELHLPAILLDVDDDAGSATASIPPSTNVIIPYSDLIDGVREAEYRRPATKQGDTAALLYSSGTTGTSKGVILTHGNFIAAHAMLTSDQDARGEGPNVFLCFLPMFHLFGLSVVTLGQLQRGNAVVVMPRFAVDDAMAAVQRHRVTYLCCVPPVMIALAKHGRTGRYDLSSLKFILSGAAPLGKDLMEAVAKDFPDAEIVQGYGMTETCGIITLENPERVKVRQLGSTGTLVIQVEAKIVDVETLKHLPPNQLGEICARGPNIMQGYLKNVEATEFTIKQGWLHTGDLGYFDEGGRLFVVDRLKELIKYKGFQIAPAELEGLLLSHPEIHDAVVIPFPDAEAGQVPVAYVVRAPQSSLSEADIQSFIEKQVAHYKRLRRVTFVDSVPKSPSGKILRRELIGQVSQRLRQSSGSTLRSPEEPQAEPGAA</sequence>
<dbReference type="CDD" id="cd05904">
    <property type="entry name" value="4CL"/>
    <property type="match status" value="1"/>
</dbReference>
<comment type="catalytic activity">
    <reaction evidence="10">
        <text>(E)-4-coumarate + ATP + CoA = (E)-4-coumaroyl-CoA + AMP + diphosphate</text>
        <dbReference type="Rhea" id="RHEA:19641"/>
        <dbReference type="ChEBI" id="CHEBI:12876"/>
        <dbReference type="ChEBI" id="CHEBI:30616"/>
        <dbReference type="ChEBI" id="CHEBI:33019"/>
        <dbReference type="ChEBI" id="CHEBI:57287"/>
        <dbReference type="ChEBI" id="CHEBI:85008"/>
        <dbReference type="ChEBI" id="CHEBI:456215"/>
        <dbReference type="EC" id="6.2.1.12"/>
    </reaction>
    <physiologicalReaction direction="left-to-right" evidence="10">
        <dbReference type="Rhea" id="RHEA:19642"/>
    </physiologicalReaction>
</comment>
<evidence type="ECO:0000256" key="5">
    <source>
        <dbReference type="ARBA" id="ARBA00022741"/>
    </source>
</evidence>
<evidence type="ECO:0000256" key="10">
    <source>
        <dbReference type="ARBA" id="ARBA00034252"/>
    </source>
</evidence>
<keyword evidence="6" id="KW-0067">ATP-binding</keyword>
<comment type="cofactor">
    <cofactor evidence="1">
        <name>Mg(2+)</name>
        <dbReference type="ChEBI" id="CHEBI:18420"/>
    </cofactor>
</comment>
<evidence type="ECO:0000256" key="8">
    <source>
        <dbReference type="ARBA" id="ARBA00034219"/>
    </source>
</evidence>
<comment type="catalytic activity">
    <reaction evidence="9">
        <text>(E)-4-coumaroyl-AMP + CoA = (E)-4-coumaroyl-CoA + AMP + H(+)</text>
        <dbReference type="Rhea" id="RHEA:72423"/>
        <dbReference type="ChEBI" id="CHEBI:15378"/>
        <dbReference type="ChEBI" id="CHEBI:57287"/>
        <dbReference type="ChEBI" id="CHEBI:85008"/>
        <dbReference type="ChEBI" id="CHEBI:192348"/>
        <dbReference type="ChEBI" id="CHEBI:456215"/>
    </reaction>
    <physiologicalReaction direction="left-to-right" evidence="9">
        <dbReference type="Rhea" id="RHEA:72424"/>
    </physiologicalReaction>
</comment>
<keyword evidence="4" id="KW-0436">Ligase</keyword>
<dbReference type="AlphaFoldDB" id="A0A4U6TBE6"/>
<dbReference type="PANTHER" id="PTHR24096:SF425">
    <property type="entry name" value="4-COUMARATE--COA LIGASE-LIKE 7"/>
    <property type="match status" value="1"/>
</dbReference>
<evidence type="ECO:0000256" key="7">
    <source>
        <dbReference type="ARBA" id="ARBA00022842"/>
    </source>
</evidence>
<comment type="catalytic activity">
    <reaction evidence="8">
        <text>(E)-4-coumarate + ATP + H(+) = (E)-4-coumaroyl-AMP + diphosphate</text>
        <dbReference type="Rhea" id="RHEA:72419"/>
        <dbReference type="ChEBI" id="CHEBI:12876"/>
        <dbReference type="ChEBI" id="CHEBI:15378"/>
        <dbReference type="ChEBI" id="CHEBI:30616"/>
        <dbReference type="ChEBI" id="CHEBI:33019"/>
        <dbReference type="ChEBI" id="CHEBI:192348"/>
    </reaction>
    <physiologicalReaction direction="left-to-right" evidence="8">
        <dbReference type="Rhea" id="RHEA:72420"/>
    </physiologicalReaction>
</comment>
<feature type="domain" description="AMP-binding enzyme C-terminal" evidence="13">
    <location>
        <begin position="465"/>
        <end position="540"/>
    </location>
</feature>
<dbReference type="InterPro" id="IPR020845">
    <property type="entry name" value="AMP-binding_CS"/>
</dbReference>
<feature type="region of interest" description="Disordered" evidence="11">
    <location>
        <begin position="552"/>
        <end position="575"/>
    </location>
</feature>
<dbReference type="GO" id="GO:0009698">
    <property type="term" value="P:phenylpropanoid metabolic process"/>
    <property type="evidence" value="ECO:0007669"/>
    <property type="project" value="UniProtKB-ARBA"/>
</dbReference>
<comment type="similarity">
    <text evidence="2">Belongs to the ATP-dependent AMP-binding enzyme family.</text>
</comment>
<protein>
    <recommendedName>
        <fullName evidence="3">4-coumarate--CoA ligase</fullName>
        <ecNumber evidence="3">6.2.1.12</ecNumber>
    </recommendedName>
</protein>
<evidence type="ECO:0000313" key="14">
    <source>
        <dbReference type="EMBL" id="TKV98164.1"/>
    </source>
</evidence>
<feature type="compositionally biased region" description="Polar residues" evidence="11">
    <location>
        <begin position="552"/>
        <end position="563"/>
    </location>
</feature>
<proteinExistence type="inferred from homology"/>
<dbReference type="InterPro" id="IPR045851">
    <property type="entry name" value="AMP-bd_C_sf"/>
</dbReference>
<gene>
    <name evidence="14" type="ORF">SEVIR_9G541300v2</name>
</gene>
<dbReference type="InterPro" id="IPR025110">
    <property type="entry name" value="AMP-bd_C"/>
</dbReference>
<dbReference type="GO" id="GO:0016207">
    <property type="term" value="F:4-coumarate-CoA ligase activity"/>
    <property type="evidence" value="ECO:0007669"/>
    <property type="project" value="UniProtKB-EC"/>
</dbReference>
<organism evidence="14 15">
    <name type="scientific">Setaria viridis</name>
    <name type="common">Green bristlegrass</name>
    <name type="synonym">Setaria italica subsp. viridis</name>
    <dbReference type="NCBI Taxonomy" id="4556"/>
    <lineage>
        <taxon>Eukaryota</taxon>
        <taxon>Viridiplantae</taxon>
        <taxon>Streptophyta</taxon>
        <taxon>Embryophyta</taxon>
        <taxon>Tracheophyta</taxon>
        <taxon>Spermatophyta</taxon>
        <taxon>Magnoliopsida</taxon>
        <taxon>Liliopsida</taxon>
        <taxon>Poales</taxon>
        <taxon>Poaceae</taxon>
        <taxon>PACMAD clade</taxon>
        <taxon>Panicoideae</taxon>
        <taxon>Panicodae</taxon>
        <taxon>Paniceae</taxon>
        <taxon>Cenchrinae</taxon>
        <taxon>Setaria</taxon>
    </lineage>
</organism>
<dbReference type="Pfam" id="PF13193">
    <property type="entry name" value="AMP-binding_C"/>
    <property type="match status" value="1"/>
</dbReference>
<dbReference type="OMA" id="PFNWALD"/>
<dbReference type="Gramene" id="TKV98164">
    <property type="protein sequence ID" value="TKV98164"/>
    <property type="gene ID" value="SEVIR_9G541300v2"/>
</dbReference>
<evidence type="ECO:0000256" key="11">
    <source>
        <dbReference type="SAM" id="MobiDB-lite"/>
    </source>
</evidence>
<dbReference type="PANTHER" id="PTHR24096">
    <property type="entry name" value="LONG-CHAIN-FATTY-ACID--COA LIGASE"/>
    <property type="match status" value="1"/>
</dbReference>
<dbReference type="EMBL" id="CM016560">
    <property type="protein sequence ID" value="TKV98164.1"/>
    <property type="molecule type" value="Genomic_DNA"/>
</dbReference>
<keyword evidence="5" id="KW-0547">Nucleotide-binding</keyword>
<evidence type="ECO:0000259" key="13">
    <source>
        <dbReference type="Pfam" id="PF13193"/>
    </source>
</evidence>
<evidence type="ECO:0000313" key="15">
    <source>
        <dbReference type="Proteomes" id="UP000298652"/>
    </source>
</evidence>
<dbReference type="EC" id="6.2.1.12" evidence="3"/>
<evidence type="ECO:0000259" key="12">
    <source>
        <dbReference type="Pfam" id="PF00501"/>
    </source>
</evidence>
<dbReference type="Gene3D" id="3.40.50.12780">
    <property type="entry name" value="N-terminal domain of ligase-like"/>
    <property type="match status" value="1"/>
</dbReference>
<dbReference type="Gene3D" id="3.30.300.30">
    <property type="match status" value="1"/>
</dbReference>
<name>A0A4U6TBE6_SETVI</name>
<keyword evidence="7" id="KW-0460">Magnesium</keyword>
<evidence type="ECO:0000256" key="2">
    <source>
        <dbReference type="ARBA" id="ARBA00006432"/>
    </source>
</evidence>
<evidence type="ECO:0000256" key="6">
    <source>
        <dbReference type="ARBA" id="ARBA00022840"/>
    </source>
</evidence>
<dbReference type="InterPro" id="IPR000873">
    <property type="entry name" value="AMP-dep_synth/lig_dom"/>
</dbReference>
<evidence type="ECO:0000256" key="1">
    <source>
        <dbReference type="ARBA" id="ARBA00001946"/>
    </source>
</evidence>
<evidence type="ECO:0000256" key="9">
    <source>
        <dbReference type="ARBA" id="ARBA00034223"/>
    </source>
</evidence>
<dbReference type="GO" id="GO:0005524">
    <property type="term" value="F:ATP binding"/>
    <property type="evidence" value="ECO:0007669"/>
    <property type="project" value="UniProtKB-KW"/>
</dbReference>
<evidence type="ECO:0000256" key="3">
    <source>
        <dbReference type="ARBA" id="ARBA00012959"/>
    </source>
</evidence>
<evidence type="ECO:0000256" key="4">
    <source>
        <dbReference type="ARBA" id="ARBA00022598"/>
    </source>
</evidence>
<dbReference type="FunFam" id="3.30.300.30:FF:000007">
    <property type="entry name" value="4-coumarate--CoA ligase 2"/>
    <property type="match status" value="1"/>
</dbReference>
<accession>A0A4U6TBE6</accession>
<dbReference type="Pfam" id="PF00501">
    <property type="entry name" value="AMP-binding"/>
    <property type="match status" value="1"/>
</dbReference>
<dbReference type="Proteomes" id="UP000298652">
    <property type="component" value="Chromosome 9"/>
</dbReference>
<dbReference type="GO" id="GO:0106290">
    <property type="term" value="F:trans-cinnamate-CoA ligase activity"/>
    <property type="evidence" value="ECO:0007669"/>
    <property type="project" value="UniProtKB-ARBA"/>
</dbReference>
<dbReference type="PROSITE" id="PS00455">
    <property type="entry name" value="AMP_BINDING"/>
    <property type="match status" value="1"/>
</dbReference>
<dbReference type="SUPFAM" id="SSF56801">
    <property type="entry name" value="Acetyl-CoA synthetase-like"/>
    <property type="match status" value="1"/>
</dbReference>
<reference evidence="14" key="1">
    <citation type="submission" date="2019-03" db="EMBL/GenBank/DDBJ databases">
        <title>WGS assembly of Setaria viridis.</title>
        <authorList>
            <person name="Huang P."/>
            <person name="Jenkins J."/>
            <person name="Grimwood J."/>
            <person name="Barry K."/>
            <person name="Healey A."/>
            <person name="Mamidi S."/>
            <person name="Sreedasyam A."/>
            <person name="Shu S."/>
            <person name="Feldman M."/>
            <person name="Wu J."/>
            <person name="Yu Y."/>
            <person name="Chen C."/>
            <person name="Johnson J."/>
            <person name="Rokhsar D."/>
            <person name="Baxter I."/>
            <person name="Schmutz J."/>
            <person name="Brutnell T."/>
            <person name="Kellogg E."/>
        </authorList>
    </citation>
    <scope>NUCLEOTIDE SEQUENCE [LARGE SCALE GENOMIC DNA]</scope>
</reference>
<keyword evidence="15" id="KW-1185">Reference proteome</keyword>